<dbReference type="NCBIfam" id="NF003969">
    <property type="entry name" value="PRK05463.1"/>
    <property type="match status" value="1"/>
</dbReference>
<evidence type="ECO:0000313" key="5">
    <source>
        <dbReference type="EMBL" id="GEA43075.1"/>
    </source>
</evidence>
<dbReference type="InterPro" id="IPR009906">
    <property type="entry name" value="D-Glu_cyclase"/>
</dbReference>
<evidence type="ECO:0000256" key="4">
    <source>
        <dbReference type="SAM" id="MobiDB-lite"/>
    </source>
</evidence>
<dbReference type="AlphaFoldDB" id="A0ABC9ZLR5"/>
<dbReference type="Gene3D" id="3.30.2040.10">
    <property type="entry name" value="PSTPO5379-like domain"/>
    <property type="match status" value="1"/>
</dbReference>
<dbReference type="InterPro" id="IPR016938">
    <property type="entry name" value="UPF0317"/>
</dbReference>
<evidence type="ECO:0000313" key="6">
    <source>
        <dbReference type="Proteomes" id="UP000315234"/>
    </source>
</evidence>
<organism evidence="5 6">
    <name type="scientific">Corynebacterium striatum</name>
    <dbReference type="NCBI Taxonomy" id="43770"/>
    <lineage>
        <taxon>Bacteria</taxon>
        <taxon>Bacillati</taxon>
        <taxon>Actinomycetota</taxon>
        <taxon>Actinomycetes</taxon>
        <taxon>Mycobacteriales</taxon>
        <taxon>Corynebacteriaceae</taxon>
        <taxon>Corynebacterium</taxon>
    </lineage>
</organism>
<dbReference type="Gene3D" id="3.40.1640.10">
    <property type="entry name" value="PSTPO5379-like"/>
    <property type="match status" value="1"/>
</dbReference>
<reference evidence="5 6" key="1">
    <citation type="submission" date="2019-06" db="EMBL/GenBank/DDBJ databases">
        <title>Draft genome sequence of Corynebacterium striatum NBRC 15291.</title>
        <authorList>
            <person name="Miura T."/>
            <person name="Furukawa M."/>
            <person name="Shimamura M."/>
            <person name="Ohyama Y."/>
            <person name="Yamazoe A."/>
            <person name="Kawasaki H."/>
        </authorList>
    </citation>
    <scope>NUCLEOTIDE SEQUENCE [LARGE SCALE GENOMIC DNA]</scope>
    <source>
        <strain evidence="5 6">NBRC 15291</strain>
    </source>
</reference>
<gene>
    <name evidence="5" type="ORF">Cst04h_12450</name>
</gene>
<evidence type="ECO:0000256" key="3">
    <source>
        <dbReference type="HAMAP-Rule" id="MF_01830"/>
    </source>
</evidence>
<dbReference type="EC" id="4.2.1.-" evidence="3"/>
<dbReference type="Pfam" id="PF07286">
    <property type="entry name" value="D-Glu_cyclase"/>
    <property type="match status" value="1"/>
</dbReference>
<comment type="caution">
    <text evidence="5">The sequence shown here is derived from an EMBL/GenBank/DDBJ whole genome shotgun (WGS) entry which is preliminary data.</text>
</comment>
<dbReference type="FunFam" id="3.30.2040.10:FF:000001">
    <property type="entry name" value="D-glutamate cyclase, mitochondrial"/>
    <property type="match status" value="1"/>
</dbReference>
<comment type="similarity">
    <text evidence="1 3">Belongs to the D-glutamate cyclase family.</text>
</comment>
<keyword evidence="2 3" id="KW-0456">Lyase</keyword>
<dbReference type="Proteomes" id="UP000315234">
    <property type="component" value="Unassembled WGS sequence"/>
</dbReference>
<dbReference type="PANTHER" id="PTHR32022:SF10">
    <property type="entry name" value="D-GLUTAMATE CYCLASE, MITOCHONDRIAL"/>
    <property type="match status" value="1"/>
</dbReference>
<feature type="region of interest" description="Disordered" evidence="4">
    <location>
        <begin position="316"/>
        <end position="338"/>
    </location>
</feature>
<protein>
    <recommendedName>
        <fullName evidence="3">Putative hydro-lyase Cst04h_12450</fullName>
        <ecNumber evidence="3">4.2.1.-</ecNumber>
    </recommendedName>
</protein>
<accession>A0ABC9ZLR5</accession>
<sequence>MSYTAHPSTMQPADVRAHARQNQMVTTAGFADGYMQANLLAVPQDYAFDFLLFAQRNPKSCPIVGVLEAGQYSSELLAGGDIRTDIPGYRIFRDGELTDSVEDATEFWAEDMVTFLIGCSFTFESALQENGITLAHIEQGRNVSMYRTNIPTTPAGIFSGPLVVSMRPIPASQVADAVRITSRYPSVHGAPVHVGNPKDIGISDLSRPDFGDAVDIPEGHIPVFWACGVTPQAVVMNSKPRLAITHQPGKMLVTDARDVDYQVPKPGLRLRLQLPLQLLRPTARFGPIAWVSLVGFLYEWSCRKIWLTGPFTPQRDPTYGTKPQWGQGSRPAKPPQAR</sequence>
<dbReference type="SUPFAM" id="SSF160920">
    <property type="entry name" value="PSTPO5379-like"/>
    <property type="match status" value="1"/>
</dbReference>
<name>A0ABC9ZLR5_CORST</name>
<dbReference type="HAMAP" id="MF_01830">
    <property type="entry name" value="Hydro_lyase"/>
    <property type="match status" value="1"/>
</dbReference>
<dbReference type="EMBL" id="BJLD01000001">
    <property type="protein sequence ID" value="GEA43075.1"/>
    <property type="molecule type" value="Genomic_DNA"/>
</dbReference>
<proteinExistence type="inferred from homology"/>
<dbReference type="InterPro" id="IPR038021">
    <property type="entry name" value="Putative_hydro-lyase"/>
</dbReference>
<dbReference type="GO" id="GO:0016829">
    <property type="term" value="F:lyase activity"/>
    <property type="evidence" value="ECO:0007669"/>
    <property type="project" value="UniProtKB-KW"/>
</dbReference>
<evidence type="ECO:0000256" key="1">
    <source>
        <dbReference type="ARBA" id="ARBA00007896"/>
    </source>
</evidence>
<evidence type="ECO:0000256" key="2">
    <source>
        <dbReference type="ARBA" id="ARBA00023239"/>
    </source>
</evidence>
<dbReference type="PANTHER" id="PTHR32022">
    <property type="entry name" value="D-GLUTAMATE CYCLASE, MITOCHONDRIAL"/>
    <property type="match status" value="1"/>
</dbReference>